<dbReference type="Proteomes" id="UP000002287">
    <property type="component" value="Chromosome 1"/>
</dbReference>
<evidence type="ECO:0000256" key="1">
    <source>
        <dbReference type="SAM" id="MobiDB-lite"/>
    </source>
</evidence>
<feature type="region of interest" description="Disordered" evidence="1">
    <location>
        <begin position="327"/>
        <end position="346"/>
    </location>
</feature>
<organism evidence="2 3">
    <name type="scientific">Burkholderia vietnamiensis (strain G4 / LMG 22486)</name>
    <name type="common">Burkholderia cepacia (strain R1808)</name>
    <dbReference type="NCBI Taxonomy" id="269482"/>
    <lineage>
        <taxon>Bacteria</taxon>
        <taxon>Pseudomonadati</taxon>
        <taxon>Pseudomonadota</taxon>
        <taxon>Betaproteobacteria</taxon>
        <taxon>Burkholderiales</taxon>
        <taxon>Burkholderiaceae</taxon>
        <taxon>Burkholderia</taxon>
        <taxon>Burkholderia cepacia complex</taxon>
    </lineage>
</organism>
<feature type="region of interest" description="Disordered" evidence="1">
    <location>
        <begin position="1"/>
        <end position="23"/>
    </location>
</feature>
<dbReference type="HOGENOM" id="CLU_766568_0_0_4"/>
<evidence type="ECO:0000313" key="2">
    <source>
        <dbReference type="EMBL" id="ABO55146.1"/>
    </source>
</evidence>
<dbReference type="KEGG" id="bvi:Bcep1808_2144"/>
<dbReference type="AlphaFoldDB" id="A4JFU3"/>
<name>A4JFU3_BURVG</name>
<reference evidence="3" key="1">
    <citation type="submission" date="2007-03" db="EMBL/GenBank/DDBJ databases">
        <title>Complete sequence of chromosome 1 of Burkholderia vietnamiensis G4.</title>
        <authorList>
            <consortium name="US DOE Joint Genome Institute"/>
            <person name="Copeland A."/>
            <person name="Lucas S."/>
            <person name="Lapidus A."/>
            <person name="Barry K."/>
            <person name="Detter J.C."/>
            <person name="Glavina del Rio T."/>
            <person name="Hammon N."/>
            <person name="Israni S."/>
            <person name="Dalin E."/>
            <person name="Tice H."/>
            <person name="Pitluck S."/>
            <person name="Chain P."/>
            <person name="Malfatti S."/>
            <person name="Shin M."/>
            <person name="Vergez L."/>
            <person name="Schmutz J."/>
            <person name="Larimer F."/>
            <person name="Land M."/>
            <person name="Hauser L."/>
            <person name="Kyrpides N."/>
            <person name="Tiedje J."/>
            <person name="Richardson P."/>
        </authorList>
    </citation>
    <scope>NUCLEOTIDE SEQUENCE [LARGE SCALE GENOMIC DNA]</scope>
    <source>
        <strain evidence="3">G4 / LMG 22486</strain>
    </source>
</reference>
<protein>
    <submittedName>
        <fullName evidence="2">Uncharacterized protein</fullName>
    </submittedName>
</protein>
<sequence length="361" mass="37758">MDKELAMQPRATSQPNAAWGNAVAPTRLSAHRARATSVARARAAYRSSDPSRWFDDAEAVALDVTLGGFGGLGDMDLVESELRADNGSDAGSPSRGWVARAPLSARVAQRAQASREAASDLVAAILANRVDEALHLAYVGARLDVVDDASEWGLSALEATEVAARPEDWLLALVAARVAGAERREALLAEAVEAVLAEEKPAEDRPDGRRRRARADEALLERAALCADAQFDAEMRSAAVRHDAQTSTRAVAVESARLLCAALASKSNVAAKLAAAVSMGAAFGELWAAQTRVDALPGLDRALRHSATCGHEALVERLLAWGARSQQADGVGDGRDRGETAEAAQGMAQAVAPDAALGSFA</sequence>
<dbReference type="EMBL" id="CP000614">
    <property type="protein sequence ID" value="ABO55146.1"/>
    <property type="molecule type" value="Genomic_DNA"/>
</dbReference>
<evidence type="ECO:0000313" key="3">
    <source>
        <dbReference type="Proteomes" id="UP000002287"/>
    </source>
</evidence>
<gene>
    <name evidence="2" type="ordered locus">Bcep1808_2144</name>
</gene>
<accession>A4JFU3</accession>
<proteinExistence type="predicted"/>